<dbReference type="CDD" id="cd01991">
    <property type="entry name" value="Asn_synthase_B_C"/>
    <property type="match status" value="1"/>
</dbReference>
<keyword evidence="14" id="KW-1185">Reference proteome</keyword>
<dbReference type="Proteomes" id="UP000182814">
    <property type="component" value="Chromosome I"/>
</dbReference>
<dbReference type="Pfam" id="PF00733">
    <property type="entry name" value="Asn_synthase"/>
    <property type="match status" value="1"/>
</dbReference>
<dbReference type="EC" id="6.3.5.4" evidence="3"/>
<reference evidence="12 15" key="3">
    <citation type="submission" date="2019-09" db="EMBL/GenBank/DDBJ databases">
        <title>Draft genome sequences of 48 bacterial type strains from the CCUG.</title>
        <authorList>
            <person name="Tunovic T."/>
            <person name="Pineiro-Iglesias B."/>
            <person name="Unosson C."/>
            <person name="Inganas E."/>
            <person name="Ohlen M."/>
            <person name="Cardew S."/>
            <person name="Jensie-Markopoulos S."/>
            <person name="Salva-Serra F."/>
            <person name="Jaen-Luchoro D."/>
            <person name="Karlsson R."/>
            <person name="Svensson-Stadler L."/>
            <person name="Chun J."/>
            <person name="Moore E."/>
        </authorList>
    </citation>
    <scope>NUCLEOTIDE SEQUENCE [LARGE SCALE GENOMIC DNA]</scope>
    <source>
        <strain evidence="12 15">CCUG 51522</strain>
    </source>
</reference>
<dbReference type="PATRIC" id="fig|163011.3.peg.1750"/>
<dbReference type="AlphaFoldDB" id="A0A0J6HP34"/>
<dbReference type="InterPro" id="IPR014729">
    <property type="entry name" value="Rossmann-like_a/b/a_fold"/>
</dbReference>
<dbReference type="GO" id="GO:0004066">
    <property type="term" value="F:asparagine synthase (glutamine-hydrolyzing) activity"/>
    <property type="evidence" value="ECO:0007669"/>
    <property type="project" value="UniProtKB-EC"/>
</dbReference>
<dbReference type="SUPFAM" id="SSF56235">
    <property type="entry name" value="N-terminal nucleophile aminohydrolases (Ntn hydrolases)"/>
    <property type="match status" value="1"/>
</dbReference>
<gene>
    <name evidence="12" type="primary">asnB</name>
    <name evidence="12" type="ORF">F7R14_04720</name>
    <name evidence="13" type="ORF">SAMN04490191_4262</name>
</gene>
<evidence type="ECO:0000256" key="10">
    <source>
        <dbReference type="PIRSR" id="PIRSR001589-3"/>
    </source>
</evidence>
<evidence type="ECO:0000256" key="4">
    <source>
        <dbReference type="ARBA" id="ARBA00022741"/>
    </source>
</evidence>
<comment type="pathway">
    <text evidence="1">Amino-acid biosynthesis; L-asparagine biosynthesis; L-asparagine from L-aspartate (L-Gln route): step 1/1.</text>
</comment>
<keyword evidence="6 8" id="KW-0315">Glutamine amidotransferase</keyword>
<dbReference type="PANTHER" id="PTHR43284:SF1">
    <property type="entry name" value="ASPARAGINE SYNTHETASE"/>
    <property type="match status" value="1"/>
</dbReference>
<dbReference type="GO" id="GO:0005829">
    <property type="term" value="C:cytosol"/>
    <property type="evidence" value="ECO:0007669"/>
    <property type="project" value="TreeGrafter"/>
</dbReference>
<feature type="active site" description="For GATase activity" evidence="8">
    <location>
        <position position="2"/>
    </location>
</feature>
<dbReference type="SUPFAM" id="SSF52402">
    <property type="entry name" value="Adenine nucleotide alpha hydrolases-like"/>
    <property type="match status" value="1"/>
</dbReference>
<accession>A0A0J6HP34</accession>
<protein>
    <recommendedName>
        <fullName evidence="3">asparagine synthase (glutamine-hydrolyzing)</fullName>
        <ecNumber evidence="3">6.3.5.4</ecNumber>
    </recommendedName>
</protein>
<evidence type="ECO:0000256" key="1">
    <source>
        <dbReference type="ARBA" id="ARBA00005187"/>
    </source>
</evidence>
<feature type="binding site" evidence="9">
    <location>
        <position position="101"/>
    </location>
    <ligand>
        <name>L-glutamine</name>
        <dbReference type="ChEBI" id="CHEBI:58359"/>
    </ligand>
</feature>
<organism evidence="13 14">
    <name type="scientific">Pseudomonas lini</name>
    <dbReference type="NCBI Taxonomy" id="163011"/>
    <lineage>
        <taxon>Bacteria</taxon>
        <taxon>Pseudomonadati</taxon>
        <taxon>Pseudomonadota</taxon>
        <taxon>Gammaproteobacteria</taxon>
        <taxon>Pseudomonadales</taxon>
        <taxon>Pseudomonadaceae</taxon>
        <taxon>Pseudomonas</taxon>
    </lineage>
</organism>
<dbReference type="Gene3D" id="3.40.50.620">
    <property type="entry name" value="HUPs"/>
    <property type="match status" value="2"/>
</dbReference>
<evidence type="ECO:0000256" key="7">
    <source>
        <dbReference type="ARBA" id="ARBA00048741"/>
    </source>
</evidence>
<dbReference type="InterPro" id="IPR051786">
    <property type="entry name" value="ASN_synthetase/amidase"/>
</dbReference>
<dbReference type="PANTHER" id="PTHR43284">
    <property type="entry name" value="ASPARAGINE SYNTHETASE (GLUTAMINE-HYDROLYZING)"/>
    <property type="match status" value="1"/>
</dbReference>
<evidence type="ECO:0000313" key="14">
    <source>
        <dbReference type="Proteomes" id="UP000182814"/>
    </source>
</evidence>
<keyword evidence="8" id="KW-0061">Asparagine biosynthesis</keyword>
<comment type="catalytic activity">
    <reaction evidence="7">
        <text>L-aspartate + L-glutamine + ATP + H2O = L-asparagine + L-glutamate + AMP + diphosphate + H(+)</text>
        <dbReference type="Rhea" id="RHEA:12228"/>
        <dbReference type="ChEBI" id="CHEBI:15377"/>
        <dbReference type="ChEBI" id="CHEBI:15378"/>
        <dbReference type="ChEBI" id="CHEBI:29985"/>
        <dbReference type="ChEBI" id="CHEBI:29991"/>
        <dbReference type="ChEBI" id="CHEBI:30616"/>
        <dbReference type="ChEBI" id="CHEBI:33019"/>
        <dbReference type="ChEBI" id="CHEBI:58048"/>
        <dbReference type="ChEBI" id="CHEBI:58359"/>
        <dbReference type="ChEBI" id="CHEBI:456215"/>
        <dbReference type="EC" id="6.3.5.4"/>
    </reaction>
</comment>
<reference evidence="14" key="2">
    <citation type="submission" date="2016-10" db="EMBL/GenBank/DDBJ databases">
        <authorList>
            <person name="Varghese N."/>
            <person name="Submissions S."/>
        </authorList>
    </citation>
    <scope>NUCLEOTIDE SEQUENCE [LARGE SCALE GENOMIC DNA]</scope>
    <source>
        <strain evidence="14">BS3782</strain>
    </source>
</reference>
<evidence type="ECO:0000256" key="2">
    <source>
        <dbReference type="ARBA" id="ARBA00005752"/>
    </source>
</evidence>
<dbReference type="EMBL" id="VZPO01000002">
    <property type="protein sequence ID" value="KAB0507169.1"/>
    <property type="molecule type" value="Genomic_DNA"/>
</dbReference>
<dbReference type="InterPro" id="IPR001962">
    <property type="entry name" value="Asn_synthase"/>
</dbReference>
<dbReference type="PIRSF" id="PIRSF001589">
    <property type="entry name" value="Asn_synthetase_glu-h"/>
    <property type="match status" value="1"/>
</dbReference>
<evidence type="ECO:0000259" key="11">
    <source>
        <dbReference type="PROSITE" id="PS51278"/>
    </source>
</evidence>
<dbReference type="InterPro" id="IPR029055">
    <property type="entry name" value="Ntn_hydrolases_N"/>
</dbReference>
<dbReference type="RefSeq" id="WP_038983363.1">
    <property type="nucleotide sequence ID" value="NZ_JABTYG010000001.1"/>
</dbReference>
<evidence type="ECO:0000256" key="3">
    <source>
        <dbReference type="ARBA" id="ARBA00012737"/>
    </source>
</evidence>
<keyword evidence="8" id="KW-0028">Amino-acid biosynthesis</keyword>
<dbReference type="CDD" id="cd00712">
    <property type="entry name" value="AsnB"/>
    <property type="match status" value="1"/>
</dbReference>
<dbReference type="InterPro" id="IPR033738">
    <property type="entry name" value="AsnB_N"/>
</dbReference>
<reference evidence="13" key="1">
    <citation type="submission" date="2016-10" db="EMBL/GenBank/DDBJ databases">
        <authorList>
            <person name="de Groot N.N."/>
        </authorList>
    </citation>
    <scope>NUCLEOTIDE SEQUENCE [LARGE SCALE GENOMIC DNA]</scope>
    <source>
        <strain evidence="13">BS3782</strain>
    </source>
</reference>
<keyword evidence="4 9" id="KW-0547">Nucleotide-binding</keyword>
<dbReference type="GO" id="GO:0005524">
    <property type="term" value="F:ATP binding"/>
    <property type="evidence" value="ECO:0007669"/>
    <property type="project" value="UniProtKB-KW"/>
</dbReference>
<evidence type="ECO:0000256" key="5">
    <source>
        <dbReference type="ARBA" id="ARBA00022840"/>
    </source>
</evidence>
<evidence type="ECO:0000256" key="8">
    <source>
        <dbReference type="PIRSR" id="PIRSR001589-1"/>
    </source>
</evidence>
<dbReference type="Pfam" id="PF13537">
    <property type="entry name" value="GATase_7"/>
    <property type="match status" value="1"/>
</dbReference>
<dbReference type="InterPro" id="IPR006426">
    <property type="entry name" value="Asn_synth_AEB"/>
</dbReference>
<sequence>MCGYIGVFSKQARAFNPNMFDAALRAIHHRGPDSSSQWFDPQGQAAFGYVRLGLVGLGNGTQPIVADEGDLVMMVNGEFYDYQRIRKELESVGCRFKTSSDSEIAMHLYRRHGVRGLKQLRGEFTILIFDRLRKMLFAVRDRVGVKPLYYTEHEGAWYFASEVKALLAAGVPAQWDHEAYANRGFILRDRTLFKNIRSVKPGCWIIADSSGLQTEQYWDWDFPTSDTAGSNQSEAQMIESLRHTIEESVRLRLHADVPVGVCLSGGLDSSAMLGIATELTGKPLEAFHLSFEGAEGFDEREYAEIAAQHNRANLHVLSVNSSDMADNFENALWHAEMPFANAHSVAKYLLCKFVQKQGMRAVLTGEGADEVFGGYPHYRRDMVLYNHEHQDPGVIAALAKRLHESENRYLEGGTGGVDWVHKELGHGVSWLETQAALFSPLAQLYSDDFRERFCDVDAYRQFYDRLSPRALNGWEPVNRSLYMVAKSSLPNVVLTSLGDRMEMAGSLEGRPPLLDHRVIEAACRLPVSMKVRGATEKYALREAMRPYVPQAVYDRKKQYFRAPPAAQSPQSKLYEMMHDVLNGPALSQVPFFDPVKVRGLLAKLPSLSPAQRASADNLLMEITGLCLMQKRFTLN</sequence>
<evidence type="ECO:0000313" key="12">
    <source>
        <dbReference type="EMBL" id="KAB0507169.1"/>
    </source>
</evidence>
<dbReference type="InterPro" id="IPR017932">
    <property type="entry name" value="GATase_2_dom"/>
</dbReference>
<name>A0A0J6HP34_9PSED</name>
<evidence type="ECO:0000313" key="15">
    <source>
        <dbReference type="Proteomes" id="UP000434925"/>
    </source>
</evidence>
<dbReference type="GO" id="GO:0006529">
    <property type="term" value="P:asparagine biosynthetic process"/>
    <property type="evidence" value="ECO:0007669"/>
    <property type="project" value="UniProtKB-KW"/>
</dbReference>
<proteinExistence type="inferred from homology"/>
<keyword evidence="5 9" id="KW-0067">ATP-binding</keyword>
<dbReference type="PROSITE" id="PS51278">
    <property type="entry name" value="GATASE_TYPE_2"/>
    <property type="match status" value="1"/>
</dbReference>
<dbReference type="EMBL" id="LT629746">
    <property type="protein sequence ID" value="SDT39713.1"/>
    <property type="molecule type" value="Genomic_DNA"/>
</dbReference>
<evidence type="ECO:0000313" key="13">
    <source>
        <dbReference type="EMBL" id="SDT39713.1"/>
    </source>
</evidence>
<feature type="domain" description="Glutamine amidotransferase type-2" evidence="11">
    <location>
        <begin position="2"/>
        <end position="210"/>
    </location>
</feature>
<dbReference type="Gene3D" id="3.60.20.10">
    <property type="entry name" value="Glutamine Phosphoribosylpyrophosphate, subunit 1, domain 1"/>
    <property type="match status" value="1"/>
</dbReference>
<evidence type="ECO:0000256" key="9">
    <source>
        <dbReference type="PIRSR" id="PIRSR001589-2"/>
    </source>
</evidence>
<comment type="similarity">
    <text evidence="2">Belongs to the asparagine synthetase family.</text>
</comment>
<keyword evidence="12" id="KW-0436">Ligase</keyword>
<dbReference type="NCBIfam" id="TIGR01536">
    <property type="entry name" value="asn_synth_AEB"/>
    <property type="match status" value="1"/>
</dbReference>
<feature type="site" description="Important for beta-aspartyl-AMP intermediate formation" evidence="10">
    <location>
        <position position="366"/>
    </location>
</feature>
<evidence type="ECO:0000256" key="6">
    <source>
        <dbReference type="ARBA" id="ARBA00022962"/>
    </source>
</evidence>
<dbReference type="Proteomes" id="UP000434925">
    <property type="component" value="Unassembled WGS sequence"/>
</dbReference>